<name>A0A9P6L7D0_9AGAM</name>
<dbReference type="EMBL" id="WIUZ02000007">
    <property type="protein sequence ID" value="KAF9785382.1"/>
    <property type="molecule type" value="Genomic_DNA"/>
</dbReference>
<feature type="compositionally biased region" description="Polar residues" evidence="1">
    <location>
        <begin position="71"/>
        <end position="87"/>
    </location>
</feature>
<feature type="region of interest" description="Disordered" evidence="1">
    <location>
        <begin position="37"/>
        <end position="88"/>
    </location>
</feature>
<comment type="caution">
    <text evidence="2">The sequence shown here is derived from an EMBL/GenBank/DDBJ whole genome shotgun (WGS) entry which is preliminary data.</text>
</comment>
<sequence length="168" mass="18284">MSGQEQEVHGNLVIVSDVGGSIVQVLLHVEGSIRLEGQGEVEGGGGGVEKSGVGSKSRHSRCPKRGDNKTITHQGPNQGKQTLSSNRDPIKLWEIPIDHGKSPLRFYYYCRSREIPIDHGKSQHASTTTVKHEKSPKSPFSDLFSMGHGACNGDKLPWVMGRATLYNP</sequence>
<proteinExistence type="predicted"/>
<dbReference type="Proteomes" id="UP000736335">
    <property type="component" value="Unassembled WGS sequence"/>
</dbReference>
<protein>
    <submittedName>
        <fullName evidence="2">Uncharacterized protein</fullName>
    </submittedName>
</protein>
<organism evidence="2 3">
    <name type="scientific">Thelephora terrestris</name>
    <dbReference type="NCBI Taxonomy" id="56493"/>
    <lineage>
        <taxon>Eukaryota</taxon>
        <taxon>Fungi</taxon>
        <taxon>Dikarya</taxon>
        <taxon>Basidiomycota</taxon>
        <taxon>Agaricomycotina</taxon>
        <taxon>Agaricomycetes</taxon>
        <taxon>Thelephorales</taxon>
        <taxon>Thelephoraceae</taxon>
        <taxon>Thelephora</taxon>
    </lineage>
</organism>
<evidence type="ECO:0000313" key="2">
    <source>
        <dbReference type="EMBL" id="KAF9785382.1"/>
    </source>
</evidence>
<evidence type="ECO:0000256" key="1">
    <source>
        <dbReference type="SAM" id="MobiDB-lite"/>
    </source>
</evidence>
<evidence type="ECO:0000313" key="3">
    <source>
        <dbReference type="Proteomes" id="UP000736335"/>
    </source>
</evidence>
<dbReference type="AlphaFoldDB" id="A0A9P6L7D0"/>
<feature type="compositionally biased region" description="Gly residues" evidence="1">
    <location>
        <begin position="40"/>
        <end position="49"/>
    </location>
</feature>
<reference evidence="2" key="1">
    <citation type="journal article" date="2020" name="Nat. Commun.">
        <title>Large-scale genome sequencing of mycorrhizal fungi provides insights into the early evolution of symbiotic traits.</title>
        <authorList>
            <person name="Miyauchi S."/>
            <person name="Kiss E."/>
            <person name="Kuo A."/>
            <person name="Drula E."/>
            <person name="Kohler A."/>
            <person name="Sanchez-Garcia M."/>
            <person name="Morin E."/>
            <person name="Andreopoulos B."/>
            <person name="Barry K.W."/>
            <person name="Bonito G."/>
            <person name="Buee M."/>
            <person name="Carver A."/>
            <person name="Chen C."/>
            <person name="Cichocki N."/>
            <person name="Clum A."/>
            <person name="Culley D."/>
            <person name="Crous P.W."/>
            <person name="Fauchery L."/>
            <person name="Girlanda M."/>
            <person name="Hayes R.D."/>
            <person name="Keri Z."/>
            <person name="LaButti K."/>
            <person name="Lipzen A."/>
            <person name="Lombard V."/>
            <person name="Magnuson J."/>
            <person name="Maillard F."/>
            <person name="Murat C."/>
            <person name="Nolan M."/>
            <person name="Ohm R.A."/>
            <person name="Pangilinan J."/>
            <person name="Pereira M.F."/>
            <person name="Perotto S."/>
            <person name="Peter M."/>
            <person name="Pfister S."/>
            <person name="Riley R."/>
            <person name="Sitrit Y."/>
            <person name="Stielow J.B."/>
            <person name="Szollosi G."/>
            <person name="Zifcakova L."/>
            <person name="Stursova M."/>
            <person name="Spatafora J.W."/>
            <person name="Tedersoo L."/>
            <person name="Vaario L.M."/>
            <person name="Yamada A."/>
            <person name="Yan M."/>
            <person name="Wang P."/>
            <person name="Xu J."/>
            <person name="Bruns T."/>
            <person name="Baldrian P."/>
            <person name="Vilgalys R."/>
            <person name="Dunand C."/>
            <person name="Henrissat B."/>
            <person name="Grigoriev I.V."/>
            <person name="Hibbett D."/>
            <person name="Nagy L.G."/>
            <person name="Martin F.M."/>
        </authorList>
    </citation>
    <scope>NUCLEOTIDE SEQUENCE</scope>
    <source>
        <strain evidence="2">UH-Tt-Lm1</strain>
    </source>
</reference>
<reference evidence="2" key="2">
    <citation type="submission" date="2020-11" db="EMBL/GenBank/DDBJ databases">
        <authorList>
            <consortium name="DOE Joint Genome Institute"/>
            <person name="Kuo A."/>
            <person name="Miyauchi S."/>
            <person name="Kiss E."/>
            <person name="Drula E."/>
            <person name="Kohler A."/>
            <person name="Sanchez-Garcia M."/>
            <person name="Andreopoulos B."/>
            <person name="Barry K.W."/>
            <person name="Bonito G."/>
            <person name="Buee M."/>
            <person name="Carver A."/>
            <person name="Chen C."/>
            <person name="Cichocki N."/>
            <person name="Clum A."/>
            <person name="Culley D."/>
            <person name="Crous P.W."/>
            <person name="Fauchery L."/>
            <person name="Girlanda M."/>
            <person name="Hayes R."/>
            <person name="Keri Z."/>
            <person name="Labutti K."/>
            <person name="Lipzen A."/>
            <person name="Lombard V."/>
            <person name="Magnuson J."/>
            <person name="Maillard F."/>
            <person name="Morin E."/>
            <person name="Murat C."/>
            <person name="Nolan M."/>
            <person name="Ohm R."/>
            <person name="Pangilinan J."/>
            <person name="Pereira M."/>
            <person name="Perotto S."/>
            <person name="Peter M."/>
            <person name="Riley R."/>
            <person name="Sitrit Y."/>
            <person name="Stielow B."/>
            <person name="Szollosi G."/>
            <person name="Zifcakova L."/>
            <person name="Stursova M."/>
            <person name="Spatafora J.W."/>
            <person name="Tedersoo L."/>
            <person name="Vaario L.-M."/>
            <person name="Yamada A."/>
            <person name="Yan M."/>
            <person name="Wang P."/>
            <person name="Xu J."/>
            <person name="Bruns T."/>
            <person name="Baldrian P."/>
            <person name="Vilgalys R."/>
            <person name="Henrissat B."/>
            <person name="Grigoriev I.V."/>
            <person name="Hibbett D."/>
            <person name="Nagy L.G."/>
            <person name="Martin F.M."/>
        </authorList>
    </citation>
    <scope>NUCLEOTIDE SEQUENCE</scope>
    <source>
        <strain evidence="2">UH-Tt-Lm1</strain>
    </source>
</reference>
<keyword evidence="3" id="KW-1185">Reference proteome</keyword>
<gene>
    <name evidence="2" type="ORF">BJ322DRAFT_1020918</name>
</gene>
<accession>A0A9P6L7D0</accession>